<dbReference type="SMART" id="SM00545">
    <property type="entry name" value="JmjN"/>
    <property type="match status" value="1"/>
</dbReference>
<feature type="domain" description="JmjN" evidence="2">
    <location>
        <begin position="128"/>
        <end position="169"/>
    </location>
</feature>
<reference evidence="4" key="1">
    <citation type="journal article" date="2022" name="Int. J. Mol. Sci.">
        <title>Draft Genome of Tanacetum Coccineum: Genomic Comparison of Closely Related Tanacetum-Family Plants.</title>
        <authorList>
            <person name="Yamashiro T."/>
            <person name="Shiraishi A."/>
            <person name="Nakayama K."/>
            <person name="Satake H."/>
        </authorList>
    </citation>
    <scope>NUCLEOTIDE SEQUENCE</scope>
</reference>
<sequence>MMTSKDLIGSRKKEGDEPSAPPGFVSLTSFTLNRKRDREPDQNEAYSKTTDIEKLQKSFKQRPWILNDELTNLEKPDTQHLNPLQNISVENSLPKGVIRGCPSCSNCQKVIACWRSEEGCRPPSVVYTTVFHPTEEEFKDIYKYIEKIRPKAEENGICRINPPESWKPPFLMKANKFDTTKFGTHVQEISALKDLHSKRKLNEIIEQKDGSDGFEFESGPEFTLPAFKRYAEQFKQNYFKKPDMFTGVGTPPWESVEGEYWRIIQNPTEEIQVLSGNNLEAKVLGSGFPLSTPDDHNDNQSKYRKSGWNLNNTPKMPGSLLAFDCDNSTLLTPRMDVGMCFSSLCWKVEEHHLYLLSYMHLGSSRIWYGVPSKYHQKCEALLKKTFPELSGHRELFHKLVTQLSPSILKSEGIPVYRCVQNPKQFILIFPGAYYAGFDTGFSVSEKANFAPLDWLPHGQLTVETYSEMHRKTCISYDKLLLEGAREAAKSWDFKTRGWNNACGKDGWLTRALKSRVRRESFKRESLCNGSQSREMEEDFGCSVKRECFLCFSDLYLSAAGCSCSPEKYSCLEHSKQICTCPWSSRLILFRSSIGELNLLIDALNGKVDPKLTTLRT</sequence>
<feature type="region of interest" description="Disordered" evidence="1">
    <location>
        <begin position="1"/>
        <end position="48"/>
    </location>
</feature>
<dbReference type="Pfam" id="PF02375">
    <property type="entry name" value="JmjN"/>
    <property type="match status" value="1"/>
</dbReference>
<dbReference type="PROSITE" id="PS51183">
    <property type="entry name" value="JMJN"/>
    <property type="match status" value="1"/>
</dbReference>
<dbReference type="SMART" id="SM00558">
    <property type="entry name" value="JmjC"/>
    <property type="match status" value="1"/>
</dbReference>
<dbReference type="InterPro" id="IPR004198">
    <property type="entry name" value="Znf_C5HC2"/>
</dbReference>
<dbReference type="PANTHER" id="PTHR10694">
    <property type="entry name" value="LYSINE-SPECIFIC DEMETHYLASE"/>
    <property type="match status" value="1"/>
</dbReference>
<dbReference type="Proteomes" id="UP001151760">
    <property type="component" value="Unassembled WGS sequence"/>
</dbReference>
<dbReference type="Pfam" id="PF02373">
    <property type="entry name" value="JmjC"/>
    <property type="match status" value="1"/>
</dbReference>
<gene>
    <name evidence="4" type="ORF">Tco_0992728</name>
</gene>
<dbReference type="PANTHER" id="PTHR10694:SF54">
    <property type="entry name" value="INACTIVE LYSINE-SPECIFIC DEMETHYLASE JMJ19-RELATED"/>
    <property type="match status" value="1"/>
</dbReference>
<dbReference type="EMBL" id="BQNB010016952">
    <property type="protein sequence ID" value="GJT57674.1"/>
    <property type="molecule type" value="Genomic_DNA"/>
</dbReference>
<dbReference type="PROSITE" id="PS51184">
    <property type="entry name" value="JMJC"/>
    <property type="match status" value="1"/>
</dbReference>
<dbReference type="Pfam" id="PF02928">
    <property type="entry name" value="zf-C5HC2"/>
    <property type="match status" value="1"/>
</dbReference>
<evidence type="ECO:0000256" key="1">
    <source>
        <dbReference type="SAM" id="MobiDB-lite"/>
    </source>
</evidence>
<organism evidence="4 5">
    <name type="scientific">Tanacetum coccineum</name>
    <dbReference type="NCBI Taxonomy" id="301880"/>
    <lineage>
        <taxon>Eukaryota</taxon>
        <taxon>Viridiplantae</taxon>
        <taxon>Streptophyta</taxon>
        <taxon>Embryophyta</taxon>
        <taxon>Tracheophyta</taxon>
        <taxon>Spermatophyta</taxon>
        <taxon>Magnoliopsida</taxon>
        <taxon>eudicotyledons</taxon>
        <taxon>Gunneridae</taxon>
        <taxon>Pentapetalae</taxon>
        <taxon>asterids</taxon>
        <taxon>campanulids</taxon>
        <taxon>Asterales</taxon>
        <taxon>Asteraceae</taxon>
        <taxon>Asteroideae</taxon>
        <taxon>Anthemideae</taxon>
        <taxon>Anthemidinae</taxon>
        <taxon>Tanacetum</taxon>
    </lineage>
</organism>
<keyword evidence="5" id="KW-1185">Reference proteome</keyword>
<protein>
    <submittedName>
        <fullName evidence="4">Lysine-specific demethylase JMJ16 isoform X1</fullName>
    </submittedName>
</protein>
<dbReference type="Gene3D" id="2.60.120.650">
    <property type="entry name" value="Cupin"/>
    <property type="match status" value="1"/>
</dbReference>
<reference evidence="4" key="2">
    <citation type="submission" date="2022-01" db="EMBL/GenBank/DDBJ databases">
        <authorList>
            <person name="Yamashiro T."/>
            <person name="Shiraishi A."/>
            <person name="Satake H."/>
            <person name="Nakayama K."/>
        </authorList>
    </citation>
    <scope>NUCLEOTIDE SEQUENCE</scope>
</reference>
<dbReference type="InterPro" id="IPR003347">
    <property type="entry name" value="JmjC_dom"/>
</dbReference>
<evidence type="ECO:0000313" key="4">
    <source>
        <dbReference type="EMBL" id="GJT57674.1"/>
    </source>
</evidence>
<feature type="region of interest" description="Disordered" evidence="1">
    <location>
        <begin position="290"/>
        <end position="310"/>
    </location>
</feature>
<comment type="caution">
    <text evidence="4">The sequence shown here is derived from an EMBL/GenBank/DDBJ whole genome shotgun (WGS) entry which is preliminary data.</text>
</comment>
<name>A0ABQ5F3E7_9ASTR</name>
<evidence type="ECO:0000259" key="2">
    <source>
        <dbReference type="PROSITE" id="PS51183"/>
    </source>
</evidence>
<dbReference type="InterPro" id="IPR003349">
    <property type="entry name" value="JmjN"/>
</dbReference>
<evidence type="ECO:0000313" key="5">
    <source>
        <dbReference type="Proteomes" id="UP001151760"/>
    </source>
</evidence>
<proteinExistence type="predicted"/>
<feature type="domain" description="JmjC" evidence="3">
    <location>
        <begin position="302"/>
        <end position="466"/>
    </location>
</feature>
<accession>A0ABQ5F3E7</accession>
<dbReference type="SUPFAM" id="SSF51197">
    <property type="entry name" value="Clavaminate synthase-like"/>
    <property type="match status" value="1"/>
</dbReference>
<evidence type="ECO:0000259" key="3">
    <source>
        <dbReference type="PROSITE" id="PS51184"/>
    </source>
</evidence>